<reference evidence="1" key="1">
    <citation type="submission" date="2014-11" db="EMBL/GenBank/DDBJ databases">
        <authorList>
            <person name="Amaro Gonzalez C."/>
        </authorList>
    </citation>
    <scope>NUCLEOTIDE SEQUENCE</scope>
</reference>
<protein>
    <submittedName>
        <fullName evidence="1">Uncharacterized protein</fullName>
    </submittedName>
</protein>
<organism evidence="1">
    <name type="scientific">Anguilla anguilla</name>
    <name type="common">European freshwater eel</name>
    <name type="synonym">Muraena anguilla</name>
    <dbReference type="NCBI Taxonomy" id="7936"/>
    <lineage>
        <taxon>Eukaryota</taxon>
        <taxon>Metazoa</taxon>
        <taxon>Chordata</taxon>
        <taxon>Craniata</taxon>
        <taxon>Vertebrata</taxon>
        <taxon>Euteleostomi</taxon>
        <taxon>Actinopterygii</taxon>
        <taxon>Neopterygii</taxon>
        <taxon>Teleostei</taxon>
        <taxon>Anguilliformes</taxon>
        <taxon>Anguillidae</taxon>
        <taxon>Anguilla</taxon>
    </lineage>
</organism>
<dbReference type="EMBL" id="GBXM01071669">
    <property type="protein sequence ID" value="JAH36908.1"/>
    <property type="molecule type" value="Transcribed_RNA"/>
</dbReference>
<sequence length="39" mass="4411">MFTEQHISVLSPYQYPKILPLNLLIKISSAANVTARKPK</sequence>
<proteinExistence type="predicted"/>
<reference evidence="1" key="2">
    <citation type="journal article" date="2015" name="Fish Shellfish Immunol.">
        <title>Early steps in the European eel (Anguilla anguilla)-Vibrio vulnificus interaction in the gills: Role of the RtxA13 toxin.</title>
        <authorList>
            <person name="Callol A."/>
            <person name="Pajuelo D."/>
            <person name="Ebbesson L."/>
            <person name="Teles M."/>
            <person name="MacKenzie S."/>
            <person name="Amaro C."/>
        </authorList>
    </citation>
    <scope>NUCLEOTIDE SEQUENCE</scope>
</reference>
<evidence type="ECO:0000313" key="1">
    <source>
        <dbReference type="EMBL" id="JAH36908.1"/>
    </source>
</evidence>
<dbReference type="AlphaFoldDB" id="A0A0E9S8R1"/>
<dbReference type="EMBL" id="GBXM01075670">
    <property type="protein sequence ID" value="JAH32907.1"/>
    <property type="molecule type" value="Transcribed_RNA"/>
</dbReference>
<accession>A0A0E9S8R1</accession>
<name>A0A0E9S8R1_ANGAN</name>